<reference evidence="3" key="4">
    <citation type="submission" date="2020-11" db="EMBL/GenBank/DDBJ databases">
        <authorList>
            <person name="Thieme N."/>
            <person name="Liebl W."/>
            <person name="Zverlov V."/>
        </authorList>
    </citation>
    <scope>NUCLEOTIDE SEQUENCE</scope>
    <source>
        <strain evidence="3">NT08</strain>
    </source>
</reference>
<evidence type="ECO:0000313" key="3">
    <source>
        <dbReference type="EMBL" id="MBF7807279.1"/>
    </source>
</evidence>
<dbReference type="EMBL" id="JABTDW010000001">
    <property type="protein sequence ID" value="NSB16824.1"/>
    <property type="molecule type" value="Genomic_DNA"/>
</dbReference>
<keyword evidence="1" id="KW-0472">Membrane</keyword>
<dbReference type="OMA" id="FCPKSVV"/>
<evidence type="ECO:0000313" key="2">
    <source>
        <dbReference type="EMBL" id="AJG97560.1"/>
    </source>
</evidence>
<dbReference type="STRING" id="1520.LF65_00937"/>
<sequence length="101" mass="11656">MGKDHDFNNKNSEDLKDDLKNFFKHSKKTIRNFFRGGSRRSKYGGWNGRFPPFFPSKNPLLFLLYPKLIVGGLILLTLLFCGVSLYGIIVILLLTIIFFLI</sequence>
<evidence type="ECO:0000313" key="5">
    <source>
        <dbReference type="EMBL" id="NSB16824.1"/>
    </source>
</evidence>
<dbReference type="OrthoDB" id="1929990at2"/>
<reference evidence="2" key="2">
    <citation type="submission" date="2016-02" db="EMBL/GenBank/DDBJ databases">
        <title>Genome sequence of Clostridium beijerinckii strain 59B.</title>
        <authorList>
            <person name="Little G.T."/>
            <person name="Minton N.P."/>
        </authorList>
    </citation>
    <scope>NUCLEOTIDE SEQUENCE</scope>
    <source>
        <strain evidence="2">NCIMB 14988</strain>
    </source>
</reference>
<evidence type="ECO:0000313" key="4">
    <source>
        <dbReference type="EMBL" id="NRV08188.1"/>
    </source>
</evidence>
<dbReference type="KEGG" id="cbei:LF65_00937"/>
<evidence type="ECO:0000256" key="1">
    <source>
        <dbReference type="SAM" id="Phobius"/>
    </source>
</evidence>
<name>A0A0B5Q9F4_CLOBE</name>
<gene>
    <name evidence="5" type="ORF">BCD95_005083</name>
    <name evidence="4" type="ORF">DFH45_001151</name>
    <name evidence="3" type="ORF">IS491_00825</name>
    <name evidence="2" type="ORF">LF65_00937</name>
</gene>
<dbReference type="RefSeq" id="WP_011968199.1">
    <property type="nucleotide sequence ID" value="NZ_CP010086.2"/>
</dbReference>
<dbReference type="Proteomes" id="UP000821656">
    <property type="component" value="Unassembled WGS sequence"/>
</dbReference>
<dbReference type="AlphaFoldDB" id="A0A0B5Q9F4"/>
<dbReference type="Proteomes" id="UP000631418">
    <property type="component" value="Unassembled WGS sequence"/>
</dbReference>
<evidence type="ECO:0000313" key="6">
    <source>
        <dbReference type="Proteomes" id="UP000031866"/>
    </source>
</evidence>
<dbReference type="EMBL" id="JADOEF010000001">
    <property type="protein sequence ID" value="MBF7807279.1"/>
    <property type="molecule type" value="Genomic_DNA"/>
</dbReference>
<feature type="transmembrane region" description="Helical" evidence="1">
    <location>
        <begin position="68"/>
        <end position="100"/>
    </location>
</feature>
<accession>A0A0B5Q9F4</accession>
<proteinExistence type="predicted"/>
<keyword evidence="1" id="KW-1133">Transmembrane helix</keyword>
<dbReference type="EMBL" id="CP010086">
    <property type="protein sequence ID" value="AJG97560.1"/>
    <property type="molecule type" value="Genomic_DNA"/>
</dbReference>
<dbReference type="Proteomes" id="UP000031866">
    <property type="component" value="Chromosome"/>
</dbReference>
<keyword evidence="1" id="KW-0812">Transmembrane</keyword>
<dbReference type="EMBL" id="JABSXK010000001">
    <property type="protein sequence ID" value="NRV08188.1"/>
    <property type="molecule type" value="Genomic_DNA"/>
</dbReference>
<dbReference type="Proteomes" id="UP000822184">
    <property type="component" value="Unassembled WGS sequence"/>
</dbReference>
<organism evidence="2 6">
    <name type="scientific">Clostridium beijerinckii</name>
    <name type="common">Clostridium MP</name>
    <dbReference type="NCBI Taxonomy" id="1520"/>
    <lineage>
        <taxon>Bacteria</taxon>
        <taxon>Bacillati</taxon>
        <taxon>Bacillota</taxon>
        <taxon>Clostridia</taxon>
        <taxon>Eubacteriales</taxon>
        <taxon>Clostridiaceae</taxon>
        <taxon>Clostridium</taxon>
    </lineage>
</organism>
<reference evidence="4" key="3">
    <citation type="submission" date="2020-05" db="EMBL/GenBank/DDBJ databases">
        <title>Genomic insights into acetone-butanol-ethanol (ABE) fermentation by sequencing solventogenic clostridia strains.</title>
        <authorList>
            <person name="Brown S."/>
        </authorList>
    </citation>
    <scope>NUCLEOTIDE SEQUENCE</scope>
    <source>
        <strain evidence="5">DJ123</strain>
        <strain evidence="4">DJ126</strain>
    </source>
</reference>
<reference evidence="6" key="1">
    <citation type="submission" date="2014-12" db="EMBL/GenBank/DDBJ databases">
        <title>Genome sequence of Clostridium beijerinckii strain 59B.</title>
        <authorList>
            <person name="Little G.T."/>
            <person name="Minton N.P."/>
        </authorList>
    </citation>
    <scope>NUCLEOTIDE SEQUENCE [LARGE SCALE GENOMIC DNA]</scope>
    <source>
        <strain evidence="6">59B</strain>
    </source>
</reference>
<protein>
    <submittedName>
        <fullName evidence="2">Uncharacterized protein</fullName>
    </submittedName>
</protein>